<dbReference type="EMBL" id="UINC01120526">
    <property type="protein sequence ID" value="SVC95067.1"/>
    <property type="molecule type" value="Genomic_DNA"/>
</dbReference>
<name>A0A382RD34_9ZZZZ</name>
<dbReference type="AlphaFoldDB" id="A0A382RD34"/>
<sequence length="44" mass="5032">MMFLSGLWHGLAMRDFYVTHSPTLREVPLLRIIGLGYLLLGVLM</sequence>
<protein>
    <submittedName>
        <fullName evidence="1">Uncharacterized protein</fullName>
    </submittedName>
</protein>
<organism evidence="1">
    <name type="scientific">marine metagenome</name>
    <dbReference type="NCBI Taxonomy" id="408172"/>
    <lineage>
        <taxon>unclassified sequences</taxon>
        <taxon>metagenomes</taxon>
        <taxon>ecological metagenomes</taxon>
    </lineage>
</organism>
<accession>A0A382RD34</accession>
<feature type="non-terminal residue" evidence="1">
    <location>
        <position position="44"/>
    </location>
</feature>
<proteinExistence type="predicted"/>
<gene>
    <name evidence="1" type="ORF">METZ01_LOCUS347921</name>
</gene>
<reference evidence="1" key="1">
    <citation type="submission" date="2018-05" db="EMBL/GenBank/DDBJ databases">
        <authorList>
            <person name="Lanie J.A."/>
            <person name="Ng W.-L."/>
            <person name="Kazmierczak K.M."/>
            <person name="Andrzejewski T.M."/>
            <person name="Davidsen T.M."/>
            <person name="Wayne K.J."/>
            <person name="Tettelin H."/>
            <person name="Glass J.I."/>
            <person name="Rusch D."/>
            <person name="Podicherti R."/>
            <person name="Tsui H.-C.T."/>
            <person name="Winkler M.E."/>
        </authorList>
    </citation>
    <scope>NUCLEOTIDE SEQUENCE</scope>
</reference>
<evidence type="ECO:0000313" key="1">
    <source>
        <dbReference type="EMBL" id="SVC95067.1"/>
    </source>
</evidence>